<dbReference type="Proteomes" id="UP001526430">
    <property type="component" value="Unassembled WGS sequence"/>
</dbReference>
<evidence type="ECO:0000256" key="1">
    <source>
        <dbReference type="SAM" id="MobiDB-lite"/>
    </source>
</evidence>
<feature type="region of interest" description="Disordered" evidence="1">
    <location>
        <begin position="1"/>
        <end position="24"/>
    </location>
</feature>
<evidence type="ECO:0000313" key="3">
    <source>
        <dbReference type="Proteomes" id="UP001526430"/>
    </source>
</evidence>
<accession>A0ABT3NYU8</accession>
<keyword evidence="3" id="KW-1185">Reference proteome</keyword>
<organism evidence="2 3">
    <name type="scientific">Sabulicella glaciei</name>
    <dbReference type="NCBI Taxonomy" id="2984948"/>
    <lineage>
        <taxon>Bacteria</taxon>
        <taxon>Pseudomonadati</taxon>
        <taxon>Pseudomonadota</taxon>
        <taxon>Alphaproteobacteria</taxon>
        <taxon>Acetobacterales</taxon>
        <taxon>Acetobacteraceae</taxon>
        <taxon>Sabulicella</taxon>
    </lineage>
</organism>
<protein>
    <submittedName>
        <fullName evidence="2">Uncharacterized protein</fullName>
    </submittedName>
</protein>
<evidence type="ECO:0000313" key="2">
    <source>
        <dbReference type="EMBL" id="MCW8087083.1"/>
    </source>
</evidence>
<dbReference type="RefSeq" id="WP_301591229.1">
    <property type="nucleotide sequence ID" value="NZ_JAPFQI010000013.1"/>
</dbReference>
<sequence length="63" mass="6760">MNHDDHDDGLVHPHGWAREAASPAASRAQIAAAMNAHPAQMEHDEGLVHSHGWACSERGRMAG</sequence>
<name>A0ABT3NYU8_9PROT</name>
<gene>
    <name evidence="2" type="ORF">OF850_15730</name>
</gene>
<comment type="caution">
    <text evidence="2">The sequence shown here is derived from an EMBL/GenBank/DDBJ whole genome shotgun (WGS) entry which is preliminary data.</text>
</comment>
<feature type="compositionally biased region" description="Basic and acidic residues" evidence="1">
    <location>
        <begin position="1"/>
        <end position="11"/>
    </location>
</feature>
<dbReference type="EMBL" id="JAPFQI010000013">
    <property type="protein sequence ID" value="MCW8087083.1"/>
    <property type="molecule type" value="Genomic_DNA"/>
</dbReference>
<proteinExistence type="predicted"/>
<reference evidence="2 3" key="1">
    <citation type="submission" date="2022-10" db="EMBL/GenBank/DDBJ databases">
        <title>Roseococcus glaciei nov., sp. nov., isolated from glacier.</title>
        <authorList>
            <person name="Liu Q."/>
            <person name="Xin Y.-H."/>
        </authorList>
    </citation>
    <scope>NUCLEOTIDE SEQUENCE [LARGE SCALE GENOMIC DNA]</scope>
    <source>
        <strain evidence="2 3">MDT2-1-1</strain>
    </source>
</reference>